<gene>
    <name evidence="2" type="ORF">LSALG_LOCUS20373</name>
</gene>
<sequence length="157" mass="18332">MVTTGNTSDNPIIEASPIPRMQDLQVQVETPQMTTIVKKCTAVGNSRDREDENKEMEEFEAFNKYKEMKKQCEEKENQKRKRSEKDCNHIYVHSDQTSGSSDRYNKGKDEDTRRGDERGKKVLLRAEHAKEYHKVFGRLNFRSPFTDEINNTQSRLA</sequence>
<keyword evidence="3" id="KW-1185">Reference proteome</keyword>
<feature type="compositionally biased region" description="Basic and acidic residues" evidence="1">
    <location>
        <begin position="71"/>
        <end position="88"/>
    </location>
</feature>
<dbReference type="EMBL" id="OX465080">
    <property type="protein sequence ID" value="CAI9280635.1"/>
    <property type="molecule type" value="Genomic_DNA"/>
</dbReference>
<evidence type="ECO:0000256" key="1">
    <source>
        <dbReference type="SAM" id="MobiDB-lite"/>
    </source>
</evidence>
<reference evidence="2" key="1">
    <citation type="submission" date="2023-04" db="EMBL/GenBank/DDBJ databases">
        <authorList>
            <person name="Vijverberg K."/>
            <person name="Xiong W."/>
            <person name="Schranz E."/>
        </authorList>
    </citation>
    <scope>NUCLEOTIDE SEQUENCE</scope>
</reference>
<protein>
    <submittedName>
        <fullName evidence="2">Uncharacterized protein</fullName>
    </submittedName>
</protein>
<proteinExistence type="predicted"/>
<feature type="compositionally biased region" description="Basic and acidic residues" evidence="1">
    <location>
        <begin position="103"/>
        <end position="121"/>
    </location>
</feature>
<evidence type="ECO:0000313" key="3">
    <source>
        <dbReference type="Proteomes" id="UP001177003"/>
    </source>
</evidence>
<dbReference type="AlphaFoldDB" id="A0AA35YUY0"/>
<name>A0AA35YUY0_LACSI</name>
<organism evidence="2 3">
    <name type="scientific">Lactuca saligna</name>
    <name type="common">Willowleaf lettuce</name>
    <dbReference type="NCBI Taxonomy" id="75948"/>
    <lineage>
        <taxon>Eukaryota</taxon>
        <taxon>Viridiplantae</taxon>
        <taxon>Streptophyta</taxon>
        <taxon>Embryophyta</taxon>
        <taxon>Tracheophyta</taxon>
        <taxon>Spermatophyta</taxon>
        <taxon>Magnoliopsida</taxon>
        <taxon>eudicotyledons</taxon>
        <taxon>Gunneridae</taxon>
        <taxon>Pentapetalae</taxon>
        <taxon>asterids</taxon>
        <taxon>campanulids</taxon>
        <taxon>Asterales</taxon>
        <taxon>Asteraceae</taxon>
        <taxon>Cichorioideae</taxon>
        <taxon>Cichorieae</taxon>
        <taxon>Lactucinae</taxon>
        <taxon>Lactuca</taxon>
    </lineage>
</organism>
<dbReference type="Proteomes" id="UP001177003">
    <property type="component" value="Chromosome 4"/>
</dbReference>
<evidence type="ECO:0000313" key="2">
    <source>
        <dbReference type="EMBL" id="CAI9280635.1"/>
    </source>
</evidence>
<accession>A0AA35YUY0</accession>
<feature type="region of interest" description="Disordered" evidence="1">
    <location>
        <begin position="71"/>
        <end position="121"/>
    </location>
</feature>